<dbReference type="OrthoDB" id="5794662at2759"/>
<dbReference type="AlphaFoldDB" id="A0A9P1MXU8"/>
<gene>
    <name evidence="3" type="ORF">CAMP_LOCUS6299</name>
</gene>
<feature type="compositionally biased region" description="Pro residues" evidence="2">
    <location>
        <begin position="291"/>
        <end position="302"/>
    </location>
</feature>
<feature type="coiled-coil region" evidence="1">
    <location>
        <begin position="333"/>
        <end position="367"/>
    </location>
</feature>
<keyword evidence="1" id="KW-0175">Coiled coil</keyword>
<keyword evidence="4" id="KW-1185">Reference proteome</keyword>
<feature type="region of interest" description="Disordered" evidence="2">
    <location>
        <begin position="259"/>
        <end position="314"/>
    </location>
</feature>
<evidence type="ECO:0008006" key="5">
    <source>
        <dbReference type="Google" id="ProtNLM"/>
    </source>
</evidence>
<evidence type="ECO:0000256" key="2">
    <source>
        <dbReference type="SAM" id="MobiDB-lite"/>
    </source>
</evidence>
<accession>A0A9P1MXU8</accession>
<comment type="caution">
    <text evidence="3">The sequence shown here is derived from an EMBL/GenBank/DDBJ whole genome shotgun (WGS) entry which is preliminary data.</text>
</comment>
<evidence type="ECO:0000256" key="1">
    <source>
        <dbReference type="SAM" id="Coils"/>
    </source>
</evidence>
<sequence>MDADAFLSLVKTEVNVEAAQHQNSTESTSDDTINSIDWNETENGEKVAKYRMFFDTREKKLQEKIEFVKIVYRFKNQLFGDCDGHEVTPRSKEDAWKKVAAEVEQYGLESYKGKPWARLRDHDWQYVRRHALSRHENTNRPMGKLGELDRIVLEIISTTALANAVNQANNSQLFISQNSQQNVSVESNNSVEQYLKTFLGAVNQDSAETPELNASFEIKDQNVVQAEPSSNLLVEMLHKVGVPQCLSVDAAANFAAARKSPIPNSASAASGAKPKMTSRSQTAPSVVLFNTPPPINNSPPGPSASQGPPPHKKARIWPEKELDFEQKREILILKKMEVEIRHFELENEKLEREIRILESQEKRAAELHQIEMRAAKAKLQRGSAIDEGNL</sequence>
<organism evidence="3 4">
    <name type="scientific">Caenorhabditis angaria</name>
    <dbReference type="NCBI Taxonomy" id="860376"/>
    <lineage>
        <taxon>Eukaryota</taxon>
        <taxon>Metazoa</taxon>
        <taxon>Ecdysozoa</taxon>
        <taxon>Nematoda</taxon>
        <taxon>Chromadorea</taxon>
        <taxon>Rhabditida</taxon>
        <taxon>Rhabditina</taxon>
        <taxon>Rhabditomorpha</taxon>
        <taxon>Rhabditoidea</taxon>
        <taxon>Rhabditidae</taxon>
        <taxon>Peloderinae</taxon>
        <taxon>Caenorhabditis</taxon>
    </lineage>
</organism>
<name>A0A9P1MXU8_9PELO</name>
<dbReference type="EMBL" id="CANHGI010000002">
    <property type="protein sequence ID" value="CAI5443662.1"/>
    <property type="molecule type" value="Genomic_DNA"/>
</dbReference>
<protein>
    <recommendedName>
        <fullName evidence="5">Regulatory protein zeste</fullName>
    </recommendedName>
</protein>
<proteinExistence type="predicted"/>
<reference evidence="3" key="1">
    <citation type="submission" date="2022-11" db="EMBL/GenBank/DDBJ databases">
        <authorList>
            <person name="Kikuchi T."/>
        </authorList>
    </citation>
    <scope>NUCLEOTIDE SEQUENCE</scope>
    <source>
        <strain evidence="3">PS1010</strain>
    </source>
</reference>
<dbReference type="Proteomes" id="UP001152747">
    <property type="component" value="Unassembled WGS sequence"/>
</dbReference>
<evidence type="ECO:0000313" key="3">
    <source>
        <dbReference type="EMBL" id="CAI5443662.1"/>
    </source>
</evidence>
<evidence type="ECO:0000313" key="4">
    <source>
        <dbReference type="Proteomes" id="UP001152747"/>
    </source>
</evidence>